<accession>A0AAN8FDC2</accession>
<protein>
    <submittedName>
        <fullName evidence="1">PABS domain-containing protein</fullName>
    </submittedName>
</protein>
<evidence type="ECO:0000313" key="2">
    <source>
        <dbReference type="Proteomes" id="UP001331761"/>
    </source>
</evidence>
<evidence type="ECO:0000313" key="1">
    <source>
        <dbReference type="EMBL" id="KAK5977601.1"/>
    </source>
</evidence>
<keyword evidence="2" id="KW-1185">Reference proteome</keyword>
<dbReference type="EMBL" id="WIXE01010398">
    <property type="protein sequence ID" value="KAK5977601.1"/>
    <property type="molecule type" value="Genomic_DNA"/>
</dbReference>
<comment type="caution">
    <text evidence="1">The sequence shown here is derived from an EMBL/GenBank/DDBJ whole genome shotgun (WGS) entry which is preliminary data.</text>
</comment>
<dbReference type="Proteomes" id="UP001331761">
    <property type="component" value="Unassembled WGS sequence"/>
</dbReference>
<gene>
    <name evidence="1" type="ORF">GCK32_005840</name>
</gene>
<reference evidence="1 2" key="1">
    <citation type="submission" date="2019-10" db="EMBL/GenBank/DDBJ databases">
        <title>Assembly and Annotation for the nematode Trichostrongylus colubriformis.</title>
        <authorList>
            <person name="Martin J."/>
        </authorList>
    </citation>
    <scope>NUCLEOTIDE SEQUENCE [LARGE SCALE GENOMIC DNA]</scope>
    <source>
        <strain evidence="1">G859</strain>
        <tissue evidence="1">Whole worm</tissue>
    </source>
</reference>
<dbReference type="Gene3D" id="3.40.50.150">
    <property type="entry name" value="Vaccinia Virus protein VP39"/>
    <property type="match status" value="1"/>
</dbReference>
<sequence length="220" mass="24294">MVAATFLMYSLSLHAMDKEKQVLEIGLGGGSFDMGLHLLKPYVNITAIENESTVVKTAFKWFGVVDSETHHTVLEDGVNFLENALLKGKKYDVVAIDACGPQSSTIVCPVEAFLTSTVLETIRNVLTDTGSLVLNLVGDPTMLDKPGKNEIFEPFESVFPACVLMHFTDLENVVVICVPFSLSHIHDLEQRLNARLSLVISRLNLGYVLDGSYITRLYEK</sequence>
<organism evidence="1 2">
    <name type="scientific">Trichostrongylus colubriformis</name>
    <name type="common">Black scour worm</name>
    <dbReference type="NCBI Taxonomy" id="6319"/>
    <lineage>
        <taxon>Eukaryota</taxon>
        <taxon>Metazoa</taxon>
        <taxon>Ecdysozoa</taxon>
        <taxon>Nematoda</taxon>
        <taxon>Chromadorea</taxon>
        <taxon>Rhabditida</taxon>
        <taxon>Rhabditina</taxon>
        <taxon>Rhabditomorpha</taxon>
        <taxon>Strongyloidea</taxon>
        <taxon>Trichostrongylidae</taxon>
        <taxon>Trichostrongylus</taxon>
    </lineage>
</organism>
<dbReference type="AlphaFoldDB" id="A0AAN8FDC2"/>
<dbReference type="SUPFAM" id="SSF53335">
    <property type="entry name" value="S-adenosyl-L-methionine-dependent methyltransferases"/>
    <property type="match status" value="1"/>
</dbReference>
<proteinExistence type="predicted"/>
<dbReference type="InterPro" id="IPR029063">
    <property type="entry name" value="SAM-dependent_MTases_sf"/>
</dbReference>
<name>A0AAN8FDC2_TRICO</name>